<dbReference type="InterPro" id="IPR010982">
    <property type="entry name" value="Lambda_DNA-bd_dom_sf"/>
</dbReference>
<evidence type="ECO:0000313" key="4">
    <source>
        <dbReference type="Proteomes" id="UP000823933"/>
    </source>
</evidence>
<dbReference type="PROSITE" id="PS50943">
    <property type="entry name" value="HTH_CROC1"/>
    <property type="match status" value="1"/>
</dbReference>
<proteinExistence type="predicted"/>
<name>A0A9D1Q8T5_9FIRM</name>
<feature type="domain" description="HTH cro/C1-type" evidence="2">
    <location>
        <begin position="8"/>
        <end position="60"/>
    </location>
</feature>
<evidence type="ECO:0000313" key="3">
    <source>
        <dbReference type="EMBL" id="HIW08144.1"/>
    </source>
</evidence>
<dbReference type="InterPro" id="IPR007159">
    <property type="entry name" value="SpoVT-AbrB_dom"/>
</dbReference>
<dbReference type="SMART" id="SM00530">
    <property type="entry name" value="HTH_XRE"/>
    <property type="match status" value="1"/>
</dbReference>
<dbReference type="Gene3D" id="1.10.260.40">
    <property type="entry name" value="lambda repressor-like DNA-binding domains"/>
    <property type="match status" value="1"/>
</dbReference>
<gene>
    <name evidence="3" type="ORF">H9890_01930</name>
</gene>
<comment type="caution">
    <text evidence="3">The sequence shown here is derived from an EMBL/GenBank/DDBJ whole genome shotgun (WGS) entry which is preliminary data.</text>
</comment>
<dbReference type="SMART" id="SM00966">
    <property type="entry name" value="SpoVT_AbrB"/>
    <property type="match status" value="1"/>
</dbReference>
<dbReference type="EMBL" id="DXHQ01000022">
    <property type="protein sequence ID" value="HIW08144.1"/>
    <property type="molecule type" value="Genomic_DNA"/>
</dbReference>
<dbReference type="PANTHER" id="PTHR46558">
    <property type="entry name" value="TRACRIPTIONAL REGULATORY PROTEIN-RELATED-RELATED"/>
    <property type="match status" value="1"/>
</dbReference>
<dbReference type="Pfam" id="PF04014">
    <property type="entry name" value="MazE_antitoxin"/>
    <property type="match status" value="1"/>
</dbReference>
<dbReference type="Proteomes" id="UP000823933">
    <property type="component" value="Unassembled WGS sequence"/>
</dbReference>
<dbReference type="NCBIfam" id="TIGR01439">
    <property type="entry name" value="lp_hng_hel_AbrB"/>
    <property type="match status" value="1"/>
</dbReference>
<dbReference type="Pfam" id="PF01381">
    <property type="entry name" value="HTH_3"/>
    <property type="match status" value="1"/>
</dbReference>
<dbReference type="InterPro" id="IPR001387">
    <property type="entry name" value="Cro/C1-type_HTH"/>
</dbReference>
<reference evidence="3" key="2">
    <citation type="submission" date="2021-04" db="EMBL/GenBank/DDBJ databases">
        <authorList>
            <person name="Gilroy R."/>
        </authorList>
    </citation>
    <scope>NUCLEOTIDE SEQUENCE</scope>
    <source>
        <strain evidence="3">ChiHcolR34-3080</strain>
    </source>
</reference>
<dbReference type="Gene3D" id="2.10.260.10">
    <property type="match status" value="1"/>
</dbReference>
<dbReference type="PANTHER" id="PTHR46558:SF13">
    <property type="entry name" value="HTH-TYPE TRANSCRIPTIONAL REGULATOR IMMR"/>
    <property type="match status" value="1"/>
</dbReference>
<dbReference type="AlphaFoldDB" id="A0A9D1Q8T5"/>
<organism evidence="3 4">
    <name type="scientific">Candidatus Faecalibacterium intestinigallinarum</name>
    <dbReference type="NCBI Taxonomy" id="2838581"/>
    <lineage>
        <taxon>Bacteria</taxon>
        <taxon>Bacillati</taxon>
        <taxon>Bacillota</taxon>
        <taxon>Clostridia</taxon>
        <taxon>Eubacteriales</taxon>
        <taxon>Oscillospiraceae</taxon>
        <taxon>Faecalibacterium</taxon>
    </lineage>
</organism>
<dbReference type="CDD" id="cd00093">
    <property type="entry name" value="HTH_XRE"/>
    <property type="match status" value="1"/>
</dbReference>
<sequence>MFRDNLCQLRKLNGLSQEELAEKVNVSRQTLSKWESGESMPDLERAAALADVFGVTLDDLVNYECTVEGFGVPPRGKHIFGVVTVGEKGQIVLPAAARKIFNISTGDRLLVLGDETQGLALMREEAIFERLVKPFLDEDNQ</sequence>
<evidence type="ECO:0000259" key="2">
    <source>
        <dbReference type="PROSITE" id="PS50943"/>
    </source>
</evidence>
<reference evidence="3" key="1">
    <citation type="journal article" date="2021" name="PeerJ">
        <title>Extensive microbial diversity within the chicken gut microbiome revealed by metagenomics and culture.</title>
        <authorList>
            <person name="Gilroy R."/>
            <person name="Ravi A."/>
            <person name="Getino M."/>
            <person name="Pursley I."/>
            <person name="Horton D.L."/>
            <person name="Alikhan N.F."/>
            <person name="Baker D."/>
            <person name="Gharbi K."/>
            <person name="Hall N."/>
            <person name="Watson M."/>
            <person name="Adriaenssens E.M."/>
            <person name="Foster-Nyarko E."/>
            <person name="Jarju S."/>
            <person name="Secka A."/>
            <person name="Antonio M."/>
            <person name="Oren A."/>
            <person name="Chaudhuri R.R."/>
            <person name="La Ragione R."/>
            <person name="Hildebrand F."/>
            <person name="Pallen M.J."/>
        </authorList>
    </citation>
    <scope>NUCLEOTIDE SEQUENCE</scope>
    <source>
        <strain evidence="3">ChiHcolR34-3080</strain>
    </source>
</reference>
<dbReference type="SUPFAM" id="SSF47413">
    <property type="entry name" value="lambda repressor-like DNA-binding domains"/>
    <property type="match status" value="1"/>
</dbReference>
<accession>A0A9D1Q8T5</accession>
<protein>
    <submittedName>
        <fullName evidence="3">Helix-turn-helix transcriptional regulator</fullName>
    </submittedName>
</protein>
<dbReference type="SUPFAM" id="SSF89447">
    <property type="entry name" value="AbrB/MazE/MraZ-like"/>
    <property type="match status" value="1"/>
</dbReference>
<dbReference type="InterPro" id="IPR037914">
    <property type="entry name" value="SpoVT-AbrB_sf"/>
</dbReference>
<keyword evidence="1" id="KW-0238">DNA-binding</keyword>
<evidence type="ECO:0000256" key="1">
    <source>
        <dbReference type="ARBA" id="ARBA00023125"/>
    </source>
</evidence>
<dbReference type="GO" id="GO:0003677">
    <property type="term" value="F:DNA binding"/>
    <property type="evidence" value="ECO:0007669"/>
    <property type="project" value="UniProtKB-KW"/>
</dbReference>